<proteinExistence type="predicted"/>
<protein>
    <submittedName>
        <fullName evidence="1">Uncharacterized protein</fullName>
    </submittedName>
</protein>
<reference evidence="1" key="1">
    <citation type="submission" date="2014-05" db="EMBL/GenBank/DDBJ databases">
        <authorList>
            <person name="Chronopoulou M."/>
        </authorList>
    </citation>
    <scope>NUCLEOTIDE SEQUENCE</scope>
    <source>
        <tissue evidence="1">Whole organism</tissue>
    </source>
</reference>
<organism evidence="1">
    <name type="scientific">Lepeophtheirus salmonis</name>
    <name type="common">Salmon louse</name>
    <name type="synonym">Caligus salmonis</name>
    <dbReference type="NCBI Taxonomy" id="72036"/>
    <lineage>
        <taxon>Eukaryota</taxon>
        <taxon>Metazoa</taxon>
        <taxon>Ecdysozoa</taxon>
        <taxon>Arthropoda</taxon>
        <taxon>Crustacea</taxon>
        <taxon>Multicrustacea</taxon>
        <taxon>Hexanauplia</taxon>
        <taxon>Copepoda</taxon>
        <taxon>Siphonostomatoida</taxon>
        <taxon>Caligidae</taxon>
        <taxon>Lepeophtheirus</taxon>
    </lineage>
</organism>
<dbReference type="EMBL" id="HACA01024277">
    <property type="protein sequence ID" value="CDW41638.1"/>
    <property type="molecule type" value="Transcribed_RNA"/>
</dbReference>
<name>A0A0K2UTP4_LEPSM</name>
<sequence>MKRSCYFVNPSIKERVIVIICISNYLVNQN</sequence>
<dbReference type="AlphaFoldDB" id="A0A0K2UTP4"/>
<evidence type="ECO:0000313" key="1">
    <source>
        <dbReference type="EMBL" id="CDW41638.1"/>
    </source>
</evidence>
<accession>A0A0K2UTP4</accession>